<evidence type="ECO:0000256" key="6">
    <source>
        <dbReference type="ARBA" id="ARBA00023136"/>
    </source>
</evidence>
<name>A0A4W3J2C6_CALMI</name>
<dbReference type="AlphaFoldDB" id="A0A4W3J2C6"/>
<organism evidence="8 9">
    <name type="scientific">Callorhinchus milii</name>
    <name type="common">Ghost shark</name>
    <dbReference type="NCBI Taxonomy" id="7868"/>
    <lineage>
        <taxon>Eukaryota</taxon>
        <taxon>Metazoa</taxon>
        <taxon>Chordata</taxon>
        <taxon>Craniata</taxon>
        <taxon>Vertebrata</taxon>
        <taxon>Chondrichthyes</taxon>
        <taxon>Holocephali</taxon>
        <taxon>Chimaeriformes</taxon>
        <taxon>Callorhinchidae</taxon>
        <taxon>Callorhinchus</taxon>
    </lineage>
</organism>
<reference evidence="8" key="5">
    <citation type="submission" date="2025-09" db="UniProtKB">
        <authorList>
            <consortium name="Ensembl"/>
        </authorList>
    </citation>
    <scope>IDENTIFICATION</scope>
</reference>
<evidence type="ECO:0000313" key="8">
    <source>
        <dbReference type="Ensembl" id="ENSCMIP00000026880.1"/>
    </source>
</evidence>
<evidence type="ECO:0000256" key="1">
    <source>
        <dbReference type="ARBA" id="ARBA00004651"/>
    </source>
</evidence>
<keyword evidence="9" id="KW-1185">Reference proteome</keyword>
<keyword evidence="4 7" id="KW-0812">Transmembrane</keyword>
<protein>
    <recommendedName>
        <fullName evidence="7">Sodium/potassium-transporting ATPase subunit beta-1-interacting protein</fullName>
        <shortName evidence="7">Na(+)/K(+)-transporting ATPase subunit beta-1-interacting protein</shortName>
    </recommendedName>
</protein>
<dbReference type="InterPro" id="IPR008516">
    <property type="entry name" value="Na/K-Atpase_Interacting"/>
</dbReference>
<evidence type="ECO:0000256" key="5">
    <source>
        <dbReference type="ARBA" id="ARBA00022989"/>
    </source>
</evidence>
<keyword evidence="6 7" id="KW-0472">Membrane</keyword>
<dbReference type="PANTHER" id="PTHR13084:SF3">
    <property type="entry name" value="SODIUM_POTASSIUM-TRANSPORTING ATPASE SUBUNIT BETA-1-INTERACTING PROTEIN 2"/>
    <property type="match status" value="1"/>
</dbReference>
<sequence>LDCCSDKCNLLFICSHQLVLILERSIFSFLNLKWACILSNNLQMVSVLLYIFGLIQIEERYCRGEKIWKILWTLIWNVFLLVFNFERKGYQKPKDSIMTFSLAMHRS</sequence>
<dbReference type="GeneTree" id="ENSGT00940000160565"/>
<keyword evidence="3 7" id="KW-1003">Cell membrane</keyword>
<evidence type="ECO:0000256" key="2">
    <source>
        <dbReference type="ARBA" id="ARBA00006364"/>
    </source>
</evidence>
<reference evidence="9" key="2">
    <citation type="journal article" date="2007" name="PLoS Biol.">
        <title>Survey sequencing and comparative analysis of the elephant shark (Callorhinchus milii) genome.</title>
        <authorList>
            <person name="Venkatesh B."/>
            <person name="Kirkness E.F."/>
            <person name="Loh Y.H."/>
            <person name="Halpern A.L."/>
            <person name="Lee A.P."/>
            <person name="Johnson J."/>
            <person name="Dandona N."/>
            <person name="Viswanathan L.D."/>
            <person name="Tay A."/>
            <person name="Venter J.C."/>
            <person name="Strausberg R.L."/>
            <person name="Brenner S."/>
        </authorList>
    </citation>
    <scope>NUCLEOTIDE SEQUENCE [LARGE SCALE GENOMIC DNA]</scope>
</reference>
<keyword evidence="5 7" id="KW-1133">Transmembrane helix</keyword>
<dbReference type="Proteomes" id="UP000314986">
    <property type="component" value="Unassembled WGS sequence"/>
</dbReference>
<feature type="transmembrane region" description="Helical" evidence="7">
    <location>
        <begin position="67"/>
        <end position="85"/>
    </location>
</feature>
<accession>A0A4W3J2C6</accession>
<comment type="caution">
    <text evidence="7">Lacks conserved residue(s) required for the propagation of feature annotation.</text>
</comment>
<dbReference type="GO" id="GO:0002028">
    <property type="term" value="P:regulation of sodium ion transport"/>
    <property type="evidence" value="ECO:0007669"/>
    <property type="project" value="UniProtKB-UniRule"/>
</dbReference>
<evidence type="ECO:0000313" key="9">
    <source>
        <dbReference type="Proteomes" id="UP000314986"/>
    </source>
</evidence>
<proteinExistence type="inferred from homology"/>
<reference evidence="8" key="4">
    <citation type="submission" date="2025-08" db="UniProtKB">
        <authorList>
            <consortium name="Ensembl"/>
        </authorList>
    </citation>
    <scope>IDENTIFICATION</scope>
</reference>
<dbReference type="PANTHER" id="PTHR13084">
    <property type="entry name" value="T-CELL LYMPHOMA BREAKPOINT-ASSOCIATED TARGET 1-RELATED"/>
    <property type="match status" value="1"/>
</dbReference>
<dbReference type="GO" id="GO:0005886">
    <property type="term" value="C:plasma membrane"/>
    <property type="evidence" value="ECO:0007669"/>
    <property type="project" value="UniProtKB-SubCell"/>
</dbReference>
<comment type="similarity">
    <text evidence="2 7">Belongs to the NKAIN family.</text>
</comment>
<evidence type="ECO:0000256" key="3">
    <source>
        <dbReference type="ARBA" id="ARBA00022475"/>
    </source>
</evidence>
<reference evidence="9" key="1">
    <citation type="journal article" date="2006" name="Science">
        <title>Ancient noncoding elements conserved in the human genome.</title>
        <authorList>
            <person name="Venkatesh B."/>
            <person name="Kirkness E.F."/>
            <person name="Loh Y.H."/>
            <person name="Halpern A.L."/>
            <person name="Lee A.P."/>
            <person name="Johnson J."/>
            <person name="Dandona N."/>
            <person name="Viswanathan L.D."/>
            <person name="Tay A."/>
            <person name="Venter J.C."/>
            <person name="Strausberg R.L."/>
            <person name="Brenner S."/>
        </authorList>
    </citation>
    <scope>NUCLEOTIDE SEQUENCE [LARGE SCALE GENOMIC DNA]</scope>
</reference>
<dbReference type="OMA" id="XLVGFVY"/>
<dbReference type="InParanoid" id="A0A4W3J2C6"/>
<reference evidence="9" key="3">
    <citation type="journal article" date="2014" name="Nature">
        <title>Elephant shark genome provides unique insights into gnathostome evolution.</title>
        <authorList>
            <consortium name="International Elephant Shark Genome Sequencing Consortium"/>
            <person name="Venkatesh B."/>
            <person name="Lee A.P."/>
            <person name="Ravi V."/>
            <person name="Maurya A.K."/>
            <person name="Lian M.M."/>
            <person name="Swann J.B."/>
            <person name="Ohta Y."/>
            <person name="Flajnik M.F."/>
            <person name="Sutoh Y."/>
            <person name="Kasahara M."/>
            <person name="Hoon S."/>
            <person name="Gangu V."/>
            <person name="Roy S.W."/>
            <person name="Irimia M."/>
            <person name="Korzh V."/>
            <person name="Kondrychyn I."/>
            <person name="Lim Z.W."/>
            <person name="Tay B.H."/>
            <person name="Tohari S."/>
            <person name="Kong K.W."/>
            <person name="Ho S."/>
            <person name="Lorente-Galdos B."/>
            <person name="Quilez J."/>
            <person name="Marques-Bonet T."/>
            <person name="Raney B.J."/>
            <person name="Ingham P.W."/>
            <person name="Tay A."/>
            <person name="Hillier L.W."/>
            <person name="Minx P."/>
            <person name="Boehm T."/>
            <person name="Wilson R.K."/>
            <person name="Brenner S."/>
            <person name="Warren W.C."/>
        </authorList>
    </citation>
    <scope>NUCLEOTIDE SEQUENCE [LARGE SCALE GENOMIC DNA]</scope>
</reference>
<comment type="subcellular location">
    <subcellularLocation>
        <location evidence="1 7">Cell membrane</location>
        <topology evidence="1 7">Multi-pass membrane protein</topology>
    </subcellularLocation>
</comment>
<dbReference type="Pfam" id="PF05640">
    <property type="entry name" value="NKAIN"/>
    <property type="match status" value="1"/>
</dbReference>
<evidence type="ECO:0000256" key="7">
    <source>
        <dbReference type="RuleBase" id="RU368041"/>
    </source>
</evidence>
<evidence type="ECO:0000256" key="4">
    <source>
        <dbReference type="ARBA" id="ARBA00022692"/>
    </source>
</evidence>
<feature type="transmembrane region" description="Helical" evidence="7">
    <location>
        <begin position="34"/>
        <end position="55"/>
    </location>
</feature>
<dbReference type="Ensembl" id="ENSCMIT00000027311.1">
    <property type="protein sequence ID" value="ENSCMIP00000026880.1"/>
    <property type="gene ID" value="ENSCMIG00000011729.1"/>
</dbReference>